<accession>I4KGZ1</accession>
<evidence type="ECO:0000313" key="2">
    <source>
        <dbReference type="Proteomes" id="UP000003213"/>
    </source>
</evidence>
<dbReference type="Proteomes" id="UP000003213">
    <property type="component" value="Chromosome"/>
</dbReference>
<evidence type="ECO:0000313" key="1">
    <source>
        <dbReference type="EMBL" id="EIK63981.1"/>
    </source>
</evidence>
<reference evidence="1 2" key="1">
    <citation type="journal article" date="2012" name="PLoS Genet.">
        <title>Comparative Genomics of Plant-Associated Pseudomonas spp.: Insights into Diversity and Inheritance of Traits Involved in Multitrophic Interactions.</title>
        <authorList>
            <person name="Loper J.E."/>
            <person name="Hassan K.A."/>
            <person name="Mavrodi D.V."/>
            <person name="Davis E.W.II."/>
            <person name="Lim C.K."/>
            <person name="Shaffer B.T."/>
            <person name="Elbourne L.D."/>
            <person name="Stockwell V.O."/>
            <person name="Hartney S.L."/>
            <person name="Breakwell K."/>
            <person name="Henkels M.D."/>
            <person name="Tetu S.G."/>
            <person name="Rangel L.I."/>
            <person name="Kidarsa T.A."/>
            <person name="Wilson N.L."/>
            <person name="van de Mortel J.E."/>
            <person name="Song C."/>
            <person name="Blumhagen R."/>
            <person name="Radune D."/>
            <person name="Hostetler J.B."/>
            <person name="Brinkac L.M."/>
            <person name="Durkin A.S."/>
            <person name="Kluepfel D.A."/>
            <person name="Wechter W.P."/>
            <person name="Anderson A.J."/>
            <person name="Kim Y.C."/>
            <person name="Pierson L.S.III."/>
            <person name="Pierson E.A."/>
            <person name="Lindow S.E."/>
            <person name="Kobayashi D.Y."/>
            <person name="Raaijmakers J.M."/>
            <person name="Weller D.M."/>
            <person name="Thomashow L.S."/>
            <person name="Allen A.E."/>
            <person name="Paulsen I.T."/>
        </authorList>
    </citation>
    <scope>NUCLEOTIDE SEQUENCE [LARGE SCALE GENOMIC DNA]</scope>
    <source>
        <strain evidence="1 2">SS101</strain>
    </source>
</reference>
<protein>
    <submittedName>
        <fullName evidence="1">Polysaccharide deacetylase</fullName>
    </submittedName>
</protein>
<gene>
    <name evidence="1" type="ORF">PflSS101_1378</name>
</gene>
<sequence>MVVTFHDINRYTALERAALARTVKAVNEPVHLPGVWNWLWDADSH</sequence>
<proteinExistence type="predicted"/>
<dbReference type="AlphaFoldDB" id="I4KGZ1"/>
<organism evidence="1 2">
    <name type="scientific">Pseudomonas lactis</name>
    <dbReference type="NCBI Taxonomy" id="1615674"/>
    <lineage>
        <taxon>Bacteria</taxon>
        <taxon>Pseudomonadati</taxon>
        <taxon>Pseudomonadota</taxon>
        <taxon>Gammaproteobacteria</taxon>
        <taxon>Pseudomonadales</taxon>
        <taxon>Pseudomonadaceae</taxon>
        <taxon>Pseudomonas</taxon>
    </lineage>
</organism>
<comment type="caution">
    <text evidence="1">The sequence shown here is derived from an EMBL/GenBank/DDBJ whole genome shotgun (WGS) entry which is preliminary data.</text>
</comment>
<dbReference type="PATRIC" id="fig|1038924.3.peg.1352"/>
<dbReference type="EMBL" id="AHPN01000001">
    <property type="protein sequence ID" value="EIK63981.1"/>
    <property type="molecule type" value="Genomic_DNA"/>
</dbReference>
<dbReference type="HOGENOM" id="CLU_3204126_0_0_6"/>
<name>I4KGZ1_9PSED</name>